<sequence>MMQTDKIVIELSELLAQERAKSGRSEDVSHHLRSAYRTMYQKEETELVKQAIAAMKLPRELDVIHAGDNSIQIFTVNNDTPYYISSGLSDLNQQFDLLQAPHHRQIATCIKWLSCRFPTSLGSFVFIGKTSFLLRHSQIELEEGLYCLRHDFIPFAQKIALQPLEELEANSPFSPAWMRGSLASNCIVLAALIKSGAPRFMPYGPAPQQL</sequence>
<dbReference type="Proteomes" id="UP000276128">
    <property type="component" value="Unassembled WGS sequence"/>
</dbReference>
<dbReference type="OrthoDB" id="5184142at2"/>
<comment type="caution">
    <text evidence="1">The sequence shown here is derived from an EMBL/GenBank/DDBJ whole genome shotgun (WGS) entry which is preliminary data.</text>
</comment>
<evidence type="ECO:0000313" key="2">
    <source>
        <dbReference type="Proteomes" id="UP000276128"/>
    </source>
</evidence>
<gene>
    <name evidence="1" type="ORF">EJQ19_00150</name>
</gene>
<dbReference type="RefSeq" id="WP_126139188.1">
    <property type="nucleotide sequence ID" value="NZ_RXHU01000002.1"/>
</dbReference>
<dbReference type="EMBL" id="RXHU01000002">
    <property type="protein sequence ID" value="RTE11758.1"/>
    <property type="molecule type" value="Genomic_DNA"/>
</dbReference>
<reference evidence="1 2" key="1">
    <citation type="submission" date="2018-12" db="EMBL/GenBank/DDBJ databases">
        <title>Bacillus ochoae sp. nov., Paenibacillus whitsoniae sp. nov., Paenibacillus spiritus sp. nov. Isolated from the Mars Exploration Rover during spacecraft assembly.</title>
        <authorList>
            <person name="Seuylemezian A."/>
            <person name="Vaishampayan P."/>
        </authorList>
    </citation>
    <scope>NUCLEOTIDE SEQUENCE [LARGE SCALE GENOMIC DNA]</scope>
    <source>
        <strain evidence="1 2">MER 54</strain>
    </source>
</reference>
<name>A0A3S0CFW6_9BACL</name>
<organism evidence="1 2">
    <name type="scientific">Paenibacillus whitsoniae</name>
    <dbReference type="NCBI Taxonomy" id="2496558"/>
    <lineage>
        <taxon>Bacteria</taxon>
        <taxon>Bacillati</taxon>
        <taxon>Bacillota</taxon>
        <taxon>Bacilli</taxon>
        <taxon>Bacillales</taxon>
        <taxon>Paenibacillaceae</taxon>
        <taxon>Paenibacillus</taxon>
    </lineage>
</organism>
<evidence type="ECO:0000313" key="1">
    <source>
        <dbReference type="EMBL" id="RTE11758.1"/>
    </source>
</evidence>
<dbReference type="AlphaFoldDB" id="A0A3S0CFW6"/>
<protein>
    <submittedName>
        <fullName evidence="1">Uncharacterized protein</fullName>
    </submittedName>
</protein>
<keyword evidence="2" id="KW-1185">Reference proteome</keyword>
<accession>A0A3S0CFW6</accession>
<proteinExistence type="predicted"/>